<keyword evidence="3" id="KW-0597">Phosphoprotein</keyword>
<evidence type="ECO:0000256" key="11">
    <source>
        <dbReference type="ARBA" id="ARBA00067469"/>
    </source>
</evidence>
<evidence type="ECO:0000256" key="9">
    <source>
        <dbReference type="ARBA" id="ARBA00037040"/>
    </source>
</evidence>
<evidence type="ECO:0000256" key="6">
    <source>
        <dbReference type="ARBA" id="ARBA00022737"/>
    </source>
</evidence>
<comment type="similarity">
    <text evidence="2">Belongs to the crooked-neck family.</text>
</comment>
<dbReference type="GO" id="GO:0071007">
    <property type="term" value="C:U2-type catalytic step 2 spliceosome"/>
    <property type="evidence" value="ECO:0007669"/>
    <property type="project" value="TreeGrafter"/>
</dbReference>
<feature type="region of interest" description="Disordered" evidence="13">
    <location>
        <begin position="668"/>
        <end position="687"/>
    </location>
</feature>
<dbReference type="GO" id="GO:0071011">
    <property type="term" value="C:precatalytic spliceosome"/>
    <property type="evidence" value="ECO:0007669"/>
    <property type="project" value="TreeGrafter"/>
</dbReference>
<evidence type="ECO:0000256" key="4">
    <source>
        <dbReference type="ARBA" id="ARBA00022664"/>
    </source>
</evidence>
<evidence type="ECO:0000313" key="17">
    <source>
        <dbReference type="Proteomes" id="UP001497382"/>
    </source>
</evidence>
<dbReference type="AlphaFoldDB" id="A0AAV2A7P5"/>
<feature type="region of interest" description="Disordered" evidence="13">
    <location>
        <begin position="1"/>
        <end position="20"/>
    </location>
</feature>
<dbReference type="FunFam" id="1.25.40.10:FF:000075">
    <property type="entry name" value="Crooked neck pre-mRNA-splicing factor 1"/>
    <property type="match status" value="1"/>
</dbReference>
<evidence type="ECO:0000256" key="3">
    <source>
        <dbReference type="ARBA" id="ARBA00022553"/>
    </source>
</evidence>
<dbReference type="Pfam" id="PF23231">
    <property type="entry name" value="HAT_Syf1_CNRKL1_C"/>
    <property type="match status" value="1"/>
</dbReference>
<keyword evidence="5" id="KW-0747">Spliceosome</keyword>
<dbReference type="Pfam" id="PF23233">
    <property type="entry name" value="HAT_Syf1_CNRKL1_N"/>
    <property type="match status" value="1"/>
</dbReference>
<keyword evidence="4" id="KW-0507">mRNA processing</keyword>
<dbReference type="PANTHER" id="PTHR11246">
    <property type="entry name" value="PRE-MRNA SPLICING FACTOR"/>
    <property type="match status" value="1"/>
</dbReference>
<organism evidence="16 17">
    <name type="scientific">Larinioides sclopetarius</name>
    <dbReference type="NCBI Taxonomy" id="280406"/>
    <lineage>
        <taxon>Eukaryota</taxon>
        <taxon>Metazoa</taxon>
        <taxon>Ecdysozoa</taxon>
        <taxon>Arthropoda</taxon>
        <taxon>Chelicerata</taxon>
        <taxon>Arachnida</taxon>
        <taxon>Araneae</taxon>
        <taxon>Araneomorphae</taxon>
        <taxon>Entelegynae</taxon>
        <taxon>Araneoidea</taxon>
        <taxon>Araneidae</taxon>
        <taxon>Larinioides</taxon>
    </lineage>
</organism>
<keyword evidence="7" id="KW-0508">mRNA splicing</keyword>
<evidence type="ECO:0000256" key="1">
    <source>
        <dbReference type="ARBA" id="ARBA00004324"/>
    </source>
</evidence>
<protein>
    <recommendedName>
        <fullName evidence="11">Crooked neck-like protein 1</fullName>
    </recommendedName>
    <alternativeName>
        <fullName evidence="12">Crooked neck homolog</fullName>
    </alternativeName>
</protein>
<dbReference type="InterPro" id="IPR055430">
    <property type="entry name" value="HAT_Syf1_CNRKL1_C"/>
</dbReference>
<dbReference type="GO" id="GO:0000974">
    <property type="term" value="C:Prp19 complex"/>
    <property type="evidence" value="ECO:0007669"/>
    <property type="project" value="TreeGrafter"/>
</dbReference>
<keyword evidence="8" id="KW-0539">Nucleus</keyword>
<sequence length="687" mass="82858">MASTSPKPQKIPKVAKVKNKTPAEIQITAEQLLREAKERDLEILPPPPKQKISDPEELAEYQLRKRKAFEDNIRKNRSLISNWIKYAQWEESQKEVNRARSVYERALAVDHRNVTLWLKYAEMEMKHRQVNHARNIFDRAVTILPRVSQFWYKYVYMEQMLCKSASARQIFERWMEWEPDEQPWLTYIKFELKHQEIERARQIYERYILVHPEVKNWIRYAKFEETNGFIARARAVYEKAVEFYGDDYMDEKLFIAFAKFEERQKEHERVRGIYKYALDKIPKEKAQELFKNYTIHEKKHGDRAGIENVIVSRRKYQYEEEVKANPLNYDSWFDYLRLMESEGNIEATRDLYERAIANIPLTREKRFWRRYVYLWINYALFEELQVKGVEEDKTREVYHACLNIIPHKKFTFAKIWLLAAQYEIRQKNLTAARKILGRAIGMCPKDKLFRGYIDLEIQLREFDRCRILYQKFLEFSPENCTTWMKFAELETILGDVERARAIYEIAIERPRLDMPEVIWKAYIDFEIEKGEFDRARELYERLLQKTQHVKVWISFARFELGCNEGREGILQARHVYERANKSLRNANQKEERMMLLEAWKDFEEQCGDEQSQLEVQKQMPKKVKKRRKIQTEDGTDGGWEEYFDYIFPSDEVAQPVLKLLEIAKKWKKNQETSKTNQSEEVVEVSEN</sequence>
<comment type="caution">
    <text evidence="16">The sequence shown here is derived from an EMBL/GenBank/DDBJ whole genome shotgun (WGS) entry which is preliminary data.</text>
</comment>
<dbReference type="FunFam" id="1.25.40.10:FF:000117">
    <property type="entry name" value="Crooked neck pre-mRNA-splicing factor 1"/>
    <property type="match status" value="1"/>
</dbReference>
<dbReference type="GO" id="GO:0016607">
    <property type="term" value="C:nuclear speck"/>
    <property type="evidence" value="ECO:0007669"/>
    <property type="project" value="UniProtKB-SubCell"/>
</dbReference>
<accession>A0AAV2A7P5</accession>
<dbReference type="Proteomes" id="UP001497382">
    <property type="component" value="Unassembled WGS sequence"/>
</dbReference>
<dbReference type="GO" id="GO:0071014">
    <property type="term" value="C:post-mRNA release spliceosomal complex"/>
    <property type="evidence" value="ECO:0007669"/>
    <property type="project" value="TreeGrafter"/>
</dbReference>
<evidence type="ECO:0000259" key="15">
    <source>
        <dbReference type="Pfam" id="PF23233"/>
    </source>
</evidence>
<dbReference type="Gene3D" id="1.25.40.10">
    <property type="entry name" value="Tetratricopeptide repeat domain"/>
    <property type="match status" value="3"/>
</dbReference>
<evidence type="ECO:0000256" key="5">
    <source>
        <dbReference type="ARBA" id="ARBA00022728"/>
    </source>
</evidence>
<evidence type="ECO:0000313" key="16">
    <source>
        <dbReference type="EMBL" id="CAL1279986.1"/>
    </source>
</evidence>
<comment type="subcellular location">
    <subcellularLocation>
        <location evidence="1">Nucleus speckle</location>
    </subcellularLocation>
</comment>
<evidence type="ECO:0000256" key="13">
    <source>
        <dbReference type="SAM" id="MobiDB-lite"/>
    </source>
</evidence>
<dbReference type="InterPro" id="IPR003107">
    <property type="entry name" value="HAT"/>
</dbReference>
<dbReference type="InterPro" id="IPR011990">
    <property type="entry name" value="TPR-like_helical_dom_sf"/>
</dbReference>
<keyword evidence="6" id="KW-0677">Repeat</keyword>
<gene>
    <name evidence="16" type="ORF">LARSCL_LOCUS10707</name>
</gene>
<evidence type="ECO:0000259" key="14">
    <source>
        <dbReference type="Pfam" id="PF23231"/>
    </source>
</evidence>
<evidence type="ECO:0000256" key="8">
    <source>
        <dbReference type="ARBA" id="ARBA00023242"/>
    </source>
</evidence>
<name>A0AAV2A7P5_9ARAC</name>
<dbReference type="GO" id="GO:0000245">
    <property type="term" value="P:spliceosomal complex assembly"/>
    <property type="evidence" value="ECO:0007669"/>
    <property type="project" value="TreeGrafter"/>
</dbReference>
<dbReference type="PANTHER" id="PTHR11246:SF3">
    <property type="entry name" value="CROOKED NECK-LIKE PROTEIN 1"/>
    <property type="match status" value="1"/>
</dbReference>
<dbReference type="InterPro" id="IPR055433">
    <property type="entry name" value="HAT_Syf1-like_N"/>
</dbReference>
<evidence type="ECO:0000256" key="2">
    <source>
        <dbReference type="ARBA" id="ARBA00008644"/>
    </source>
</evidence>
<feature type="domain" description="Pre-mRNA-splicing factor Syf1/CRNKL1-like C-terminal HAT-repeats" evidence="14">
    <location>
        <begin position="390"/>
        <end position="539"/>
    </location>
</feature>
<dbReference type="SUPFAM" id="SSF48452">
    <property type="entry name" value="TPR-like"/>
    <property type="match status" value="2"/>
</dbReference>
<evidence type="ECO:0000256" key="10">
    <source>
        <dbReference type="ARBA" id="ARBA00055662"/>
    </source>
</evidence>
<proteinExistence type="inferred from homology"/>
<feature type="domain" description="Pre-mRNA-splicing factor Syf1-like N-terminal HAT-repeats" evidence="15">
    <location>
        <begin position="68"/>
        <end position="213"/>
    </location>
</feature>
<evidence type="ECO:0000256" key="12">
    <source>
        <dbReference type="ARBA" id="ARBA00075217"/>
    </source>
</evidence>
<comment type="function">
    <text evidence="9">Involved in pre-mRNA splicing and cell cycle progression. Required for the spliceosome assembly and initiation of the DNA replication.</text>
</comment>
<dbReference type="EMBL" id="CAXIEN010000126">
    <property type="protein sequence ID" value="CAL1279986.1"/>
    <property type="molecule type" value="Genomic_DNA"/>
</dbReference>
<dbReference type="SMART" id="SM00386">
    <property type="entry name" value="HAT"/>
    <property type="match status" value="13"/>
</dbReference>
<reference evidence="16 17" key="1">
    <citation type="submission" date="2024-04" db="EMBL/GenBank/DDBJ databases">
        <authorList>
            <person name="Rising A."/>
            <person name="Reimegard J."/>
            <person name="Sonavane S."/>
            <person name="Akerstrom W."/>
            <person name="Nylinder S."/>
            <person name="Hedman E."/>
            <person name="Kallberg Y."/>
        </authorList>
    </citation>
    <scope>NUCLEOTIDE SEQUENCE [LARGE SCALE GENOMIC DNA]</scope>
</reference>
<comment type="function">
    <text evidence="10">Involved in pre-mRNA splicing process. As a component of the minor spliceosome, involved in the splicing of U12-type introns in pre-mRNAs.</text>
</comment>
<evidence type="ECO:0000256" key="7">
    <source>
        <dbReference type="ARBA" id="ARBA00023187"/>
    </source>
</evidence>
<keyword evidence="17" id="KW-1185">Reference proteome</keyword>
<dbReference type="InterPro" id="IPR045075">
    <property type="entry name" value="Syf1-like"/>
</dbReference>
<dbReference type="FunFam" id="1.25.40.10:FF:000269">
    <property type="entry name" value="Crooked neck pre-mRNA-splicing factor 1"/>
    <property type="match status" value="1"/>
</dbReference>